<name>A0A2P2C6V6_9ZZZZ</name>
<gene>
    <name evidence="1" type="ORF">NOCA1130188</name>
</gene>
<organism evidence="1">
    <name type="scientific">metagenome</name>
    <dbReference type="NCBI Taxonomy" id="256318"/>
    <lineage>
        <taxon>unclassified sequences</taxon>
        <taxon>metagenomes</taxon>
    </lineage>
</organism>
<dbReference type="AlphaFoldDB" id="A0A2P2C6V6"/>
<evidence type="ECO:0000313" key="1">
    <source>
        <dbReference type="EMBL" id="CUR57737.1"/>
    </source>
</evidence>
<sequence length="120" mass="13220">MAPAILLLVVLVVGGSIAISLFLRSWVREESRREAHLKDPRTHTIAYAIPNGMDPVTLETALALAGFSSGHDRVGMTDCIRIECDETQRDRVRSILEDVSTTTYDGSLLPAGHVVFEDER</sequence>
<proteinExistence type="predicted"/>
<protein>
    <submittedName>
        <fullName evidence="1">Uncharacterized protein</fullName>
    </submittedName>
</protein>
<reference evidence="1" key="1">
    <citation type="submission" date="2015-08" db="EMBL/GenBank/DDBJ databases">
        <authorList>
            <person name="Babu N.S."/>
            <person name="Beckwith C.J."/>
            <person name="Beseler K.G."/>
            <person name="Brison A."/>
            <person name="Carone J.V."/>
            <person name="Caskin T.P."/>
            <person name="Diamond M."/>
            <person name="Durham M.E."/>
            <person name="Foxe J.M."/>
            <person name="Go M."/>
            <person name="Henderson B.A."/>
            <person name="Jones I.B."/>
            <person name="McGettigan J.A."/>
            <person name="Micheletti S.J."/>
            <person name="Nasrallah M.E."/>
            <person name="Ortiz D."/>
            <person name="Piller C.R."/>
            <person name="Privatt S.R."/>
            <person name="Schneider S.L."/>
            <person name="Sharp S."/>
            <person name="Smith T.C."/>
            <person name="Stanton J.D."/>
            <person name="Ullery H.E."/>
            <person name="Wilson R.J."/>
            <person name="Serrano M.G."/>
            <person name="Buck G."/>
            <person name="Lee V."/>
            <person name="Wang Y."/>
            <person name="Carvalho R."/>
            <person name="Voegtly L."/>
            <person name="Shi R."/>
            <person name="Duckworth R."/>
            <person name="Johnson A."/>
            <person name="Loviza R."/>
            <person name="Walstead R."/>
            <person name="Shah Z."/>
            <person name="Kiflezghi M."/>
            <person name="Wade K."/>
            <person name="Ball S.L."/>
            <person name="Bradley K.W."/>
            <person name="Asai D.J."/>
            <person name="Bowman C.A."/>
            <person name="Russell D.A."/>
            <person name="Pope W.H."/>
            <person name="Jacobs-Sera D."/>
            <person name="Hendrix R.W."/>
            <person name="Hatfull G.F."/>
        </authorList>
    </citation>
    <scope>NUCLEOTIDE SEQUENCE</scope>
</reference>
<accession>A0A2P2C6V6</accession>
<dbReference type="EMBL" id="CZKB01000005">
    <property type="protein sequence ID" value="CUR57737.1"/>
    <property type="molecule type" value="Genomic_DNA"/>
</dbReference>